<dbReference type="InterPro" id="IPR007699">
    <property type="entry name" value="SGS_dom"/>
</dbReference>
<dbReference type="AlphaFoldDB" id="A0A4Z1T7C2"/>
<feature type="region of interest" description="Disordered" evidence="1">
    <location>
        <begin position="142"/>
        <end position="169"/>
    </location>
</feature>
<dbReference type="Proteomes" id="UP000315496">
    <property type="component" value="Chromosome 2"/>
</dbReference>
<evidence type="ECO:0000313" key="3">
    <source>
        <dbReference type="EMBL" id="TNJ29037.1"/>
    </source>
</evidence>
<evidence type="ECO:0000256" key="1">
    <source>
        <dbReference type="SAM" id="MobiDB-lite"/>
    </source>
</evidence>
<dbReference type="GO" id="GO:0051087">
    <property type="term" value="F:protein-folding chaperone binding"/>
    <property type="evidence" value="ECO:0007669"/>
    <property type="project" value="InterPro"/>
</dbReference>
<dbReference type="PROSITE" id="PS51048">
    <property type="entry name" value="SGS"/>
    <property type="match status" value="1"/>
</dbReference>
<name>A0A4Z1T7C2_GIAMU</name>
<feature type="domain" description="SGS" evidence="2">
    <location>
        <begin position="72"/>
        <end position="169"/>
    </location>
</feature>
<sequence>MTEDIRHGWYLVGKKLHIDIYVPGLREDDVVVVVDPVDPRKIQVRIHDRTKNFNLCGTVFNPVIKVEDVKAEVIFDVESRVDFTHLCQEEKQAAMAASSTKKYAAMDEAGEKDGSNDFMDVLRQIYDKGDDNTKRAMLKSYQESGGTVLSTSWDEVKDGPVSPQYPGMG</sequence>
<evidence type="ECO:0000313" key="4">
    <source>
        <dbReference type="Proteomes" id="UP000315496"/>
    </source>
</evidence>
<keyword evidence="4" id="KW-1185">Reference proteome</keyword>
<organism evidence="3 4">
    <name type="scientific">Giardia muris</name>
    <dbReference type="NCBI Taxonomy" id="5742"/>
    <lineage>
        <taxon>Eukaryota</taxon>
        <taxon>Metamonada</taxon>
        <taxon>Diplomonadida</taxon>
        <taxon>Hexamitidae</taxon>
        <taxon>Giardiinae</taxon>
        <taxon>Giardia</taxon>
    </lineage>
</organism>
<evidence type="ECO:0000259" key="2">
    <source>
        <dbReference type="PROSITE" id="PS51048"/>
    </source>
</evidence>
<accession>A0A4Z1T7C2</accession>
<reference evidence="3 4" key="1">
    <citation type="submission" date="2019-05" db="EMBL/GenBank/DDBJ databases">
        <title>The compact genome of Giardia muris reveals important steps in the evolution of intestinal protozoan parasites.</title>
        <authorList>
            <person name="Xu F."/>
            <person name="Jimenez-Gonzalez A."/>
            <person name="Einarsson E."/>
            <person name="Astvaldsson A."/>
            <person name="Peirasmaki D."/>
            <person name="Eckmann L."/>
            <person name="Andersson J.O."/>
            <person name="Svard S.G."/>
            <person name="Jerlstrom-Hultqvist J."/>
        </authorList>
    </citation>
    <scope>NUCLEOTIDE SEQUENCE [LARGE SCALE GENOMIC DNA]</scope>
    <source>
        <strain evidence="3 4">Roberts-Thomson</strain>
    </source>
</reference>
<comment type="caution">
    <text evidence="3">The sequence shown here is derived from an EMBL/GenBank/DDBJ whole genome shotgun (WGS) entry which is preliminary data.</text>
</comment>
<feature type="compositionally biased region" description="Polar residues" evidence="1">
    <location>
        <begin position="142"/>
        <end position="153"/>
    </location>
</feature>
<dbReference type="InterPro" id="IPR044563">
    <property type="entry name" value="Sgt1-like"/>
</dbReference>
<proteinExistence type="predicted"/>
<protein>
    <submittedName>
        <fullName evidence="3">Sgt1-like protein</fullName>
    </submittedName>
</protein>
<dbReference type="EMBL" id="VDLU01000002">
    <property type="protein sequence ID" value="TNJ29037.1"/>
    <property type="molecule type" value="Genomic_DNA"/>
</dbReference>
<dbReference type="VEuPathDB" id="GiardiaDB:GMRT_22705"/>
<dbReference type="Pfam" id="PF05002">
    <property type="entry name" value="SGS"/>
    <property type="match status" value="1"/>
</dbReference>
<gene>
    <name evidence="3" type="ORF">GMRT_22705</name>
</gene>
<dbReference type="OrthoDB" id="1898560at2759"/>
<dbReference type="PANTHER" id="PTHR45862">
    <property type="entry name" value="PROTEIN SGT1 HOMOLOG"/>
    <property type="match status" value="1"/>
</dbReference>